<gene>
    <name evidence="1" type="ORF">U473_03065</name>
</gene>
<proteinExistence type="predicted"/>
<evidence type="ECO:0000313" key="2">
    <source>
        <dbReference type="Proteomes" id="UP000070352"/>
    </source>
</evidence>
<accession>A0A135L2C1</accession>
<organism evidence="1 2">
    <name type="scientific">Tepidibacillus decaturensis</name>
    <dbReference type="NCBI Taxonomy" id="1413211"/>
    <lineage>
        <taxon>Bacteria</taxon>
        <taxon>Bacillati</taxon>
        <taxon>Bacillota</taxon>
        <taxon>Bacilli</taxon>
        <taxon>Bacillales</taxon>
        <taxon>Bacillaceae</taxon>
        <taxon>Tepidibacillus</taxon>
    </lineage>
</organism>
<dbReference type="AlphaFoldDB" id="A0A135L2C1"/>
<reference evidence="1 2" key="1">
    <citation type="submission" date="2016-02" db="EMBL/GenBank/DDBJ databases">
        <title>Draft Genome for Tepidibacillus decaturensis nov. sp. Strain Z9, an Anaerobic, Moderately Thermophilic and Heterotrophic Bacterium from Deep Subsurface of the Illinois Basin, USA.</title>
        <authorList>
            <person name="Dong Y."/>
            <person name="Chang J.Y."/>
            <person name="Sanford R."/>
            <person name="Fouke B.W."/>
        </authorList>
    </citation>
    <scope>NUCLEOTIDE SEQUENCE [LARGE SCALE GENOMIC DNA]</scope>
    <source>
        <strain evidence="1 2">Z9</strain>
    </source>
</reference>
<dbReference type="STRING" id="1413211.U473_03065"/>
<protein>
    <submittedName>
        <fullName evidence="1">Uncharacterized protein</fullName>
    </submittedName>
</protein>
<dbReference type="Proteomes" id="UP000070352">
    <property type="component" value="Unassembled WGS sequence"/>
</dbReference>
<sequence>MKMFGSNQVAFTNVNGNEVGFYPKRVVPRVIFVSLVPDERKTSGEGFFYWFQSFHSGKYKQEFCKEERYEVSCSKRYS</sequence>
<evidence type="ECO:0000313" key="1">
    <source>
        <dbReference type="EMBL" id="KXG43116.1"/>
    </source>
</evidence>
<dbReference type="EMBL" id="LSKU01000001">
    <property type="protein sequence ID" value="KXG43116.1"/>
    <property type="molecule type" value="Genomic_DNA"/>
</dbReference>
<name>A0A135L2C1_9BACI</name>
<comment type="caution">
    <text evidence="1">The sequence shown here is derived from an EMBL/GenBank/DDBJ whole genome shotgun (WGS) entry which is preliminary data.</text>
</comment>
<keyword evidence="2" id="KW-1185">Reference proteome</keyword>